<protein>
    <recommendedName>
        <fullName evidence="1">YjiS-like domain-containing protein</fullName>
    </recommendedName>
</protein>
<dbReference type="Pfam" id="PF06568">
    <property type="entry name" value="YjiS-like"/>
    <property type="match status" value="1"/>
</dbReference>
<feature type="domain" description="YjiS-like" evidence="1">
    <location>
        <begin position="28"/>
        <end position="57"/>
    </location>
</feature>
<evidence type="ECO:0000313" key="2">
    <source>
        <dbReference type="EMBL" id="GEO38275.1"/>
    </source>
</evidence>
<evidence type="ECO:0000313" key="3">
    <source>
        <dbReference type="Proteomes" id="UP000321523"/>
    </source>
</evidence>
<dbReference type="OrthoDB" id="7376415at2"/>
<dbReference type="RefSeq" id="WP_044428204.1">
    <property type="nucleotide sequence ID" value="NZ_BJYZ01000009.1"/>
</dbReference>
<dbReference type="Proteomes" id="UP000321523">
    <property type="component" value="Unassembled WGS sequence"/>
</dbReference>
<dbReference type="EMBL" id="BJYZ01000009">
    <property type="protein sequence ID" value="GEO38275.1"/>
    <property type="molecule type" value="Genomic_DNA"/>
</dbReference>
<name>A0A512DP66_9PROT</name>
<organism evidence="2 3">
    <name type="scientific">Skermanella aerolata</name>
    <dbReference type="NCBI Taxonomy" id="393310"/>
    <lineage>
        <taxon>Bacteria</taxon>
        <taxon>Pseudomonadati</taxon>
        <taxon>Pseudomonadota</taxon>
        <taxon>Alphaproteobacteria</taxon>
        <taxon>Rhodospirillales</taxon>
        <taxon>Azospirillaceae</taxon>
        <taxon>Skermanella</taxon>
    </lineage>
</organism>
<accession>A0A512DP66</accession>
<comment type="caution">
    <text evidence="2">The sequence shown here is derived from an EMBL/GenBank/DDBJ whole genome shotgun (WGS) entry which is preliminary data.</text>
</comment>
<evidence type="ECO:0000259" key="1">
    <source>
        <dbReference type="Pfam" id="PF06568"/>
    </source>
</evidence>
<proteinExistence type="predicted"/>
<dbReference type="AlphaFoldDB" id="A0A512DP66"/>
<reference evidence="2 3" key="1">
    <citation type="submission" date="2019-07" db="EMBL/GenBank/DDBJ databases">
        <title>Whole genome shotgun sequence of Skermanella aerolata NBRC 106429.</title>
        <authorList>
            <person name="Hosoyama A."/>
            <person name="Uohara A."/>
            <person name="Ohji S."/>
            <person name="Ichikawa N."/>
        </authorList>
    </citation>
    <scope>NUCLEOTIDE SEQUENCE [LARGE SCALE GENOMIC DNA]</scope>
    <source>
        <strain evidence="2 3">NBRC 106429</strain>
    </source>
</reference>
<keyword evidence="3" id="KW-1185">Reference proteome</keyword>
<sequence>MALAVRTSGYAGRRSADSSADLIQRLTDTLKTWKYRIVSRRELMELDAHMLRDIGLSDLEAQSEASKPFWRA</sequence>
<gene>
    <name evidence="2" type="ORF">SAE02_24230</name>
</gene>
<dbReference type="InterPro" id="IPR009506">
    <property type="entry name" value="YjiS-like"/>
</dbReference>